<comment type="caution">
    <text evidence="1">The sequence shown here is derived from an EMBL/GenBank/DDBJ whole genome shotgun (WGS) entry which is preliminary data.</text>
</comment>
<name>A0A6G1FFJ2_9ORYZ</name>
<sequence>MRVTGAAWSANGKELEEVEAALLTMHINRERPDTSTAGFLCEHVTISGRYSRMAEHLVMALLPDTICLGLRLRRLEWGGTPVRLH</sequence>
<proteinExistence type="predicted"/>
<reference evidence="1 2" key="1">
    <citation type="submission" date="2019-11" db="EMBL/GenBank/DDBJ databases">
        <title>Whole genome sequence of Oryza granulata.</title>
        <authorList>
            <person name="Li W."/>
        </authorList>
    </citation>
    <scope>NUCLEOTIDE SEQUENCE [LARGE SCALE GENOMIC DNA]</scope>
    <source>
        <strain evidence="2">cv. Menghai</strain>
        <tissue evidence="1">Leaf</tissue>
    </source>
</reference>
<organism evidence="1 2">
    <name type="scientific">Oryza meyeriana var. granulata</name>
    <dbReference type="NCBI Taxonomy" id="110450"/>
    <lineage>
        <taxon>Eukaryota</taxon>
        <taxon>Viridiplantae</taxon>
        <taxon>Streptophyta</taxon>
        <taxon>Embryophyta</taxon>
        <taxon>Tracheophyta</taxon>
        <taxon>Spermatophyta</taxon>
        <taxon>Magnoliopsida</taxon>
        <taxon>Liliopsida</taxon>
        <taxon>Poales</taxon>
        <taxon>Poaceae</taxon>
        <taxon>BOP clade</taxon>
        <taxon>Oryzoideae</taxon>
        <taxon>Oryzeae</taxon>
        <taxon>Oryzinae</taxon>
        <taxon>Oryza</taxon>
        <taxon>Oryza meyeriana</taxon>
    </lineage>
</organism>
<keyword evidence="2" id="KW-1185">Reference proteome</keyword>
<evidence type="ECO:0000313" key="1">
    <source>
        <dbReference type="EMBL" id="KAF0935594.1"/>
    </source>
</evidence>
<gene>
    <name evidence="1" type="ORF">E2562_035023</name>
</gene>
<evidence type="ECO:0000313" key="2">
    <source>
        <dbReference type="Proteomes" id="UP000479710"/>
    </source>
</evidence>
<protein>
    <submittedName>
        <fullName evidence="1">Uncharacterized protein</fullName>
    </submittedName>
</protein>
<accession>A0A6G1FFJ2</accession>
<dbReference type="Proteomes" id="UP000479710">
    <property type="component" value="Unassembled WGS sequence"/>
</dbReference>
<dbReference type="EMBL" id="SPHZ02000001">
    <property type="protein sequence ID" value="KAF0935594.1"/>
    <property type="molecule type" value="Genomic_DNA"/>
</dbReference>
<dbReference type="AlphaFoldDB" id="A0A6G1FFJ2"/>